<keyword evidence="1" id="KW-0812">Transmembrane</keyword>
<evidence type="ECO:0000313" key="3">
    <source>
        <dbReference type="Proteomes" id="UP000028863"/>
    </source>
</evidence>
<sequence length="239" mass="27357">MMVFGDILFQFLLLAILIGGTIFLVRLISKHFPAMQRKERWLLPLYGSVLIICGIILAILQPFEERQESGKEERSSIPSLYSYMNYGNTDEIDPEFLRKEWGFTYSEGELQITSSPSDELMASIFVEKVEGMGDEVEAFYYETPLYMDGEDMSEYITPPDVKLSDGILNILNPGGYGYQEVEVNTFKDPFTFNQFTGRSFMGGENESTIQHGENIILIRVGEEKTLDLDPDSYIEYVNY</sequence>
<proteinExistence type="predicted"/>
<protein>
    <submittedName>
        <fullName evidence="2">Uncharacterized protein</fullName>
    </submittedName>
</protein>
<keyword evidence="3" id="KW-1185">Reference proteome</keyword>
<dbReference type="EMBL" id="CCAX010000002">
    <property type="protein sequence ID" value="CDO03930.1"/>
    <property type="molecule type" value="Genomic_DNA"/>
</dbReference>
<keyword evidence="1" id="KW-1133">Transmembrane helix</keyword>
<dbReference type="RefSeq" id="WP_036577001.1">
    <property type="nucleotide sequence ID" value="NZ_CABLBW010000002.1"/>
</dbReference>
<reference evidence="2" key="2">
    <citation type="submission" date="2014-03" db="EMBL/GenBank/DDBJ databases">
        <authorList>
            <person name="Urmite Genomes"/>
        </authorList>
    </citation>
    <scope>NUCLEOTIDE SEQUENCE</scope>
    <source>
        <strain evidence="2">S1</strain>
    </source>
</reference>
<evidence type="ECO:0000256" key="1">
    <source>
        <dbReference type="SAM" id="Phobius"/>
    </source>
</evidence>
<comment type="caution">
    <text evidence="2">The sequence shown here is derived from an EMBL/GenBank/DDBJ whole genome shotgun (WGS) entry which is preliminary data.</text>
</comment>
<evidence type="ECO:0000313" key="2">
    <source>
        <dbReference type="EMBL" id="CDO03930.1"/>
    </source>
</evidence>
<name>W9BC16_9BACI</name>
<keyword evidence="1" id="KW-0472">Membrane</keyword>
<dbReference type="AlphaFoldDB" id="W9BC16"/>
<dbReference type="Proteomes" id="UP000028863">
    <property type="component" value="Unassembled WGS sequence"/>
</dbReference>
<reference evidence="2" key="1">
    <citation type="submission" date="2014-03" db="EMBL/GenBank/DDBJ databases">
        <title>Draft genome sequencing of Oceanobacillus picturae strain S1 isolated from human gut.</title>
        <authorList>
            <person name="Croce O."/>
            <person name="Lagier J.C."/>
            <person name="Raoult D."/>
        </authorList>
    </citation>
    <scope>NUCLEOTIDE SEQUENCE [LARGE SCALE GENOMIC DNA]</scope>
    <source>
        <strain evidence="2">S1</strain>
    </source>
</reference>
<feature type="transmembrane region" description="Helical" evidence="1">
    <location>
        <begin position="7"/>
        <end position="29"/>
    </location>
</feature>
<accession>W9BC16</accession>
<feature type="transmembrane region" description="Helical" evidence="1">
    <location>
        <begin position="41"/>
        <end position="60"/>
    </location>
</feature>
<organism evidence="2 3">
    <name type="scientific">Oceanobacillus picturae</name>
    <dbReference type="NCBI Taxonomy" id="171693"/>
    <lineage>
        <taxon>Bacteria</taxon>
        <taxon>Bacillati</taxon>
        <taxon>Bacillota</taxon>
        <taxon>Bacilli</taxon>
        <taxon>Bacillales</taxon>
        <taxon>Bacillaceae</taxon>
        <taxon>Oceanobacillus</taxon>
    </lineage>
</organism>
<dbReference type="STRING" id="171693.BN988_02463"/>
<gene>
    <name evidence="2" type="ORF">BN988_02463</name>
</gene>
<dbReference type="eggNOG" id="ENOG5032YBF">
    <property type="taxonomic scope" value="Bacteria"/>
</dbReference>